<reference evidence="2 3" key="1">
    <citation type="journal article" date="2016" name="Nat. Commun.">
        <title>Thousands of microbial genomes shed light on interconnected biogeochemical processes in an aquifer system.</title>
        <authorList>
            <person name="Anantharaman K."/>
            <person name="Brown C.T."/>
            <person name="Hug L.A."/>
            <person name="Sharon I."/>
            <person name="Castelle C.J."/>
            <person name="Probst A.J."/>
            <person name="Thomas B.C."/>
            <person name="Singh A."/>
            <person name="Wilkins M.J."/>
            <person name="Karaoz U."/>
            <person name="Brodie E.L."/>
            <person name="Williams K.H."/>
            <person name="Hubbard S.S."/>
            <person name="Banfield J.F."/>
        </authorList>
    </citation>
    <scope>NUCLEOTIDE SEQUENCE [LARGE SCALE GENOMIC DNA]</scope>
</reference>
<dbReference type="Gene3D" id="3.10.28.10">
    <property type="entry name" value="Homing endonucleases"/>
    <property type="match status" value="2"/>
</dbReference>
<gene>
    <name evidence="2" type="ORF">A3D03_00135</name>
</gene>
<dbReference type="InterPro" id="IPR004860">
    <property type="entry name" value="LAGLIDADG_dom"/>
</dbReference>
<dbReference type="Pfam" id="PF03161">
    <property type="entry name" value="LAGLIDADG_2"/>
    <property type="match status" value="1"/>
</dbReference>
<feature type="domain" description="Homing endonuclease LAGLIDADG" evidence="1">
    <location>
        <begin position="7"/>
        <end position="163"/>
    </location>
</feature>
<evidence type="ECO:0000313" key="3">
    <source>
        <dbReference type="Proteomes" id="UP000177092"/>
    </source>
</evidence>
<proteinExistence type="predicted"/>
<dbReference type="GO" id="GO:0004519">
    <property type="term" value="F:endonuclease activity"/>
    <property type="evidence" value="ECO:0007669"/>
    <property type="project" value="InterPro"/>
</dbReference>
<dbReference type="InterPro" id="IPR027434">
    <property type="entry name" value="Homing_endonucl"/>
</dbReference>
<evidence type="ECO:0000313" key="2">
    <source>
        <dbReference type="EMBL" id="OGG20703.1"/>
    </source>
</evidence>
<dbReference type="SUPFAM" id="SSF55608">
    <property type="entry name" value="Homing endonucleases"/>
    <property type="match status" value="1"/>
</dbReference>
<dbReference type="STRING" id="1798384.A3D03_00135"/>
<protein>
    <recommendedName>
        <fullName evidence="1">Homing endonuclease LAGLIDADG domain-containing protein</fullName>
    </recommendedName>
</protein>
<accession>A0A1F6A845</accession>
<evidence type="ECO:0000259" key="1">
    <source>
        <dbReference type="Pfam" id="PF03161"/>
    </source>
</evidence>
<dbReference type="EMBL" id="MFJN01000037">
    <property type="protein sequence ID" value="OGG20703.1"/>
    <property type="molecule type" value="Genomic_DNA"/>
</dbReference>
<dbReference type="Proteomes" id="UP000177092">
    <property type="component" value="Unassembled WGS sequence"/>
</dbReference>
<sequence length="183" mass="21965">MTKRQNELIVGKLLGNGSLEDRGNANSRLQIRHSINQKEYVDWCYRQLKEFTCSNPKQHKEPYYFRTKSLPLFSRLRKIWYNNKKKILPINLNLSPFSLAIWYMDDGYYDRIRKSIWICTHCFNMGDLTFLQNLLFRMKIHTGKVKDRTHYKLRVISKDTKEFIRLVRPYIVPSLLYKIGIAP</sequence>
<name>A0A1F6A845_9BACT</name>
<dbReference type="AlphaFoldDB" id="A0A1F6A845"/>
<organism evidence="2 3">
    <name type="scientific">Candidatus Gottesmanbacteria bacterium RIFCSPHIGHO2_02_FULL_40_13</name>
    <dbReference type="NCBI Taxonomy" id="1798384"/>
    <lineage>
        <taxon>Bacteria</taxon>
        <taxon>Candidatus Gottesmaniibacteriota</taxon>
    </lineage>
</organism>
<comment type="caution">
    <text evidence="2">The sequence shown here is derived from an EMBL/GenBank/DDBJ whole genome shotgun (WGS) entry which is preliminary data.</text>
</comment>